<feature type="domain" description="Filamentous haemagglutinin FhaB/tRNA nuclease CdiA-like TPS" evidence="2">
    <location>
        <begin position="31"/>
        <end position="142"/>
    </location>
</feature>
<reference evidence="4" key="1">
    <citation type="submission" date="2020-06" db="EMBL/GenBank/DDBJ databases">
        <title>Nostoc edaphicum CCNP1411 genome.</title>
        <authorList>
            <person name="Fidor A."/>
            <person name="Grabski M."/>
            <person name="Gawor J."/>
            <person name="Gromadka R."/>
            <person name="Wegrzyn G."/>
            <person name="Mazur-Marzec H."/>
        </authorList>
    </citation>
    <scope>NUCLEOTIDE SEQUENCE [LARGE SCALE GENOMIC DNA]</scope>
    <source>
        <strain evidence="4">CCNP1411</strain>
    </source>
</reference>
<feature type="chain" id="PRO_5028860770" evidence="1">
    <location>
        <begin position="27"/>
        <end position="924"/>
    </location>
</feature>
<evidence type="ECO:0000259" key="2">
    <source>
        <dbReference type="SMART" id="SM00912"/>
    </source>
</evidence>
<evidence type="ECO:0000256" key="1">
    <source>
        <dbReference type="SAM" id="SignalP"/>
    </source>
</evidence>
<evidence type="ECO:0000313" key="3">
    <source>
        <dbReference type="EMBL" id="QMS87483.1"/>
    </source>
</evidence>
<dbReference type="EMBL" id="CP054698">
    <property type="protein sequence ID" value="QMS87483.1"/>
    <property type="molecule type" value="Genomic_DNA"/>
</dbReference>
<dbReference type="InterPro" id="IPR012334">
    <property type="entry name" value="Pectin_lyas_fold"/>
</dbReference>
<dbReference type="SMART" id="SM00912">
    <property type="entry name" value="Haemagg_act"/>
    <property type="match status" value="1"/>
</dbReference>
<dbReference type="KEGG" id="ned:HUN01_07775"/>
<dbReference type="NCBIfam" id="TIGR01901">
    <property type="entry name" value="adhes_NPXG"/>
    <property type="match status" value="1"/>
</dbReference>
<dbReference type="InterPro" id="IPR008638">
    <property type="entry name" value="FhaB/CdiA-like_TPS"/>
</dbReference>
<dbReference type="SUPFAM" id="SSF51126">
    <property type="entry name" value="Pectin lyase-like"/>
    <property type="match status" value="3"/>
</dbReference>
<protein>
    <submittedName>
        <fullName evidence="3">S-layer family protein</fullName>
    </submittedName>
</protein>
<sequence length="924" mass="95669">MYLSPLKFWLISGILSTLLTPHLVVAQIVPDDKLPNNSVVLPNCTTCEINGGTTVGNNLFHSFESFSIPTDGVAHFNNTSNTINIISRITGNSISKIDGLISANNQANLFLINPNGIIFGANASLDIGGSFIASTASSINFDDGINFSALDTTTKPLLTINTPIGLQFTNSDSSIINQSQASLNGAVNFVGLPVGLQVQPGNTLALIGGNLLIDGGNLTAEAGRIELGSVATNNLVNLTTTNQGWTFNYENIQEYQDIQITNGSSIDTSGEQSGDIQIQGRRIVLDNGSQLISLVFQDGEAGNLKVTASESVELLGVGAFPDEGFYPTGIFAQVYEQATGERASLTVTTKRLVLRDGGTISTNTFGLGRGLDLNIKATESIEILGTAPDGSFPSTLSAQVGSPLDQDVTGEGGKITIDTGRLIVQNGAQISASTFARGRAGDINVSATEIEIAGTAPNQTIPTPSGLFAQVEEGAIGDAGNLVISTRYLKLLDGAQISTLARTGGKGGNLIINASDLINLDGFAPDATVNLGRSGIFVSAEPGATRDAGELQIATQKLIVENGAEISANNFGSATGGTAILNVQQLIVSNGGEVRARSFAGGSGGELIINANEFVEITGSGSIDSQTLPSALSTSSEATGKAGNLFINTPTLNIRNGGEVTVSAIGTGEAGNLTARANTIRLNQGKLTAETNAGAGANIRLEDLKLLVLQNQSLISAQAFNNANGGNIDIDAPDGFIVATANQNNDIVANAFQGQGGNINIDARSIFNLEQRLSTPPNNTNDIDASSQFGLTGTVTVNTPDVDPSRGLVQLPDNLTDASQQIVSSCNPGSSARRSSFTVTGRGGIARSPIEPFQGEVSTARWITLDAINTDQNSNVINESLPSPPPKIVEAQGWIIDKNGNVSLVAEVPNINPRGLSVSSGSCF</sequence>
<dbReference type="Gene3D" id="2.160.20.10">
    <property type="entry name" value="Single-stranded right-handed beta-helix, Pectin lyase-like"/>
    <property type="match status" value="2"/>
</dbReference>
<name>A0A7D7QQY2_9NOSO</name>
<dbReference type="AlphaFoldDB" id="A0A7D7QQY2"/>
<dbReference type="RefSeq" id="WP_181930790.1">
    <property type="nucleotide sequence ID" value="NZ_CP054698.1"/>
</dbReference>
<proteinExistence type="predicted"/>
<dbReference type="InterPro" id="IPR011050">
    <property type="entry name" value="Pectin_lyase_fold/virulence"/>
</dbReference>
<keyword evidence="4" id="KW-1185">Reference proteome</keyword>
<dbReference type="Proteomes" id="UP000514713">
    <property type="component" value="Chromosome"/>
</dbReference>
<accession>A0A7D7QQY2</accession>
<keyword evidence="1" id="KW-0732">Signal</keyword>
<dbReference type="Pfam" id="PF05860">
    <property type="entry name" value="TPS"/>
    <property type="match status" value="1"/>
</dbReference>
<gene>
    <name evidence="3" type="ORF">HUN01_07775</name>
</gene>
<feature type="signal peptide" evidence="1">
    <location>
        <begin position="1"/>
        <end position="26"/>
    </location>
</feature>
<organism evidence="3 4">
    <name type="scientific">Nostoc edaphicum CCNP1411</name>
    <dbReference type="NCBI Taxonomy" id="1472755"/>
    <lineage>
        <taxon>Bacteria</taxon>
        <taxon>Bacillati</taxon>
        <taxon>Cyanobacteriota</taxon>
        <taxon>Cyanophyceae</taxon>
        <taxon>Nostocales</taxon>
        <taxon>Nostocaceae</taxon>
        <taxon>Nostoc</taxon>
    </lineage>
</organism>
<evidence type="ECO:0000313" key="4">
    <source>
        <dbReference type="Proteomes" id="UP000514713"/>
    </source>
</evidence>